<dbReference type="Pfam" id="PF07833">
    <property type="entry name" value="Cu_amine_oxidN1"/>
    <property type="match status" value="1"/>
</dbReference>
<proteinExistence type="predicted"/>
<organism evidence="6 7">
    <name type="scientific">Paenibacillus spiritus</name>
    <dbReference type="NCBI Taxonomy" id="2496557"/>
    <lineage>
        <taxon>Bacteria</taxon>
        <taxon>Bacillati</taxon>
        <taxon>Bacillota</taxon>
        <taxon>Bacilli</taxon>
        <taxon>Bacillales</taxon>
        <taxon>Paenibacillaceae</taxon>
        <taxon>Paenibacillus</taxon>
    </lineage>
</organism>
<keyword evidence="7" id="KW-1185">Reference proteome</keyword>
<dbReference type="EMBL" id="VYKK01000004">
    <property type="protein sequence ID" value="KAA9007499.1"/>
    <property type="molecule type" value="Genomic_DNA"/>
</dbReference>
<accession>A0A5J5GH07</accession>
<dbReference type="PANTHER" id="PTHR43405:SF1">
    <property type="entry name" value="GLYCOSYL HYDROLASE DIGH"/>
    <property type="match status" value="1"/>
</dbReference>
<evidence type="ECO:0000313" key="7">
    <source>
        <dbReference type="Proteomes" id="UP000367750"/>
    </source>
</evidence>
<dbReference type="Gene3D" id="3.20.20.80">
    <property type="entry name" value="Glycosidases"/>
    <property type="match status" value="1"/>
</dbReference>
<evidence type="ECO:0000313" key="6">
    <source>
        <dbReference type="EMBL" id="KAA9007499.1"/>
    </source>
</evidence>
<dbReference type="PANTHER" id="PTHR43405">
    <property type="entry name" value="GLYCOSYL HYDROLASE DIGH"/>
    <property type="match status" value="1"/>
</dbReference>
<dbReference type="GO" id="GO:0016787">
    <property type="term" value="F:hydrolase activity"/>
    <property type="evidence" value="ECO:0007669"/>
    <property type="project" value="UniProtKB-KW"/>
</dbReference>
<dbReference type="Gene3D" id="3.30.457.10">
    <property type="entry name" value="Copper amine oxidase-like, N-terminal domain"/>
    <property type="match status" value="1"/>
</dbReference>
<dbReference type="InterPro" id="IPR017853">
    <property type="entry name" value="GH"/>
</dbReference>
<dbReference type="Pfam" id="PF02638">
    <property type="entry name" value="GHL10"/>
    <property type="match status" value="1"/>
</dbReference>
<dbReference type="InterPro" id="IPR036582">
    <property type="entry name" value="Mao_N_sf"/>
</dbReference>
<feature type="compositionally biased region" description="Pro residues" evidence="2">
    <location>
        <begin position="155"/>
        <end position="172"/>
    </location>
</feature>
<feature type="domain" description="Copper amine oxidase-like N-terminal" evidence="5">
    <location>
        <begin position="36"/>
        <end position="142"/>
    </location>
</feature>
<protein>
    <submittedName>
        <fullName evidence="6">Family 10 glycosylhydrolase</fullName>
    </submittedName>
</protein>
<feature type="domain" description="Glycosyl hydrolase-like 10" evidence="4">
    <location>
        <begin position="186"/>
        <end position="504"/>
    </location>
</feature>
<dbReference type="SUPFAM" id="SSF55383">
    <property type="entry name" value="Copper amine oxidase, domain N"/>
    <property type="match status" value="1"/>
</dbReference>
<gene>
    <name evidence="6" type="ORF">F4V43_03140</name>
</gene>
<feature type="region of interest" description="Disordered" evidence="2">
    <location>
        <begin position="147"/>
        <end position="181"/>
    </location>
</feature>
<evidence type="ECO:0000259" key="5">
    <source>
        <dbReference type="Pfam" id="PF07833"/>
    </source>
</evidence>
<dbReference type="InterPro" id="IPR052177">
    <property type="entry name" value="Divisome_Glycosyl_Hydrolase"/>
</dbReference>
<dbReference type="RefSeq" id="WP_150456789.1">
    <property type="nucleotide sequence ID" value="NZ_VYKK01000004.1"/>
</dbReference>
<dbReference type="AlphaFoldDB" id="A0A5J5GH07"/>
<evidence type="ECO:0000256" key="2">
    <source>
        <dbReference type="SAM" id="MobiDB-lite"/>
    </source>
</evidence>
<feature type="signal peptide" evidence="3">
    <location>
        <begin position="1"/>
        <end position="21"/>
    </location>
</feature>
<dbReference type="InterPro" id="IPR003790">
    <property type="entry name" value="GHL10"/>
</dbReference>
<name>A0A5J5GH07_9BACL</name>
<dbReference type="InterPro" id="IPR012854">
    <property type="entry name" value="Cu_amine_oxidase-like_N"/>
</dbReference>
<dbReference type="Proteomes" id="UP000367750">
    <property type="component" value="Unassembled WGS sequence"/>
</dbReference>
<keyword evidence="6" id="KW-0378">Hydrolase</keyword>
<keyword evidence="1 3" id="KW-0732">Signal</keyword>
<evidence type="ECO:0000256" key="1">
    <source>
        <dbReference type="ARBA" id="ARBA00022729"/>
    </source>
</evidence>
<feature type="chain" id="PRO_5039621804" evidence="3">
    <location>
        <begin position="22"/>
        <end position="552"/>
    </location>
</feature>
<reference evidence="6 7" key="1">
    <citation type="submission" date="2019-09" db="EMBL/GenBank/DDBJ databases">
        <title>Bacillus ochoae sp. nov., Paenibacillus whitsoniae sp. nov., Paenibacillus spiritus sp. nov. Isolated from the Mars Exploration Rover during spacecraft assembly.</title>
        <authorList>
            <person name="Seuylemezian A."/>
            <person name="Vaishampayan P."/>
        </authorList>
    </citation>
    <scope>NUCLEOTIDE SEQUENCE [LARGE SCALE GENOMIC DNA]</scope>
    <source>
        <strain evidence="6 7">MER_111</strain>
    </source>
</reference>
<comment type="caution">
    <text evidence="6">The sequence shown here is derived from an EMBL/GenBank/DDBJ whole genome shotgun (WGS) entry which is preliminary data.</text>
</comment>
<evidence type="ECO:0000259" key="4">
    <source>
        <dbReference type="Pfam" id="PF02638"/>
    </source>
</evidence>
<sequence>MRIRKWLLPLLLLALVLPALSAGGARAASAVIGLELDGSRLESDVPPYLTSSNVTMVPLAVISRGLGAGVQWNQQTKTVSISKNGTAMSLTSGQKTALVDGDRIALDTSVVIRQGRIMVPIRFVSEQLGMQVVWDKAARTVRLYSGAETAQPSAPTVPVPSAPSAPSIPSPSRPTTGSAGGAADGLRGVWISTVFNLDWPSAGTAGNPDRQKQEFTAMLDKLKAVGFNAVFVQLRPSGDALYPSTIVPWSKALSGKQGVEPGYDPLAFMVAAAHERGMQFHAWFNPFRATTDTKAATLSALSSLHVVNAHPEWIVKADDKMYINPGIPAARQHIIDTILETVRGYDIDGVHLDDYFYPSGAAFADDAAFAAYNPDGIALKADWRRDNINRFVRDLGRQIHELKPDIAYGISPFGVWRNAKTDSTGSDTAAGVTAYDSMYADVRTWIRQGWIDYVAPQVYWSLTNSAVRYDKLVDWWTQEVEGTGVKLYIGMAAYKIGADSDKAWLNPDELIRQLQYNASKEGVAGSILFRAGDLVTRNPYGISDLLKAYFQS</sequence>
<evidence type="ECO:0000256" key="3">
    <source>
        <dbReference type="SAM" id="SignalP"/>
    </source>
</evidence>
<dbReference type="SUPFAM" id="SSF51445">
    <property type="entry name" value="(Trans)glycosidases"/>
    <property type="match status" value="1"/>
</dbReference>
<dbReference type="OrthoDB" id="9794671at2"/>